<keyword evidence="3" id="KW-0378">Hydrolase</keyword>
<evidence type="ECO:0000256" key="2">
    <source>
        <dbReference type="ARBA" id="ARBA00022771"/>
    </source>
</evidence>
<dbReference type="InterPro" id="IPR017755">
    <property type="entry name" value="N-carbamoylputrescine_amidase"/>
</dbReference>
<feature type="region of interest" description="Disordered" evidence="7">
    <location>
        <begin position="1"/>
        <end position="22"/>
    </location>
</feature>
<feature type="compositionally biased region" description="Basic and acidic residues" evidence="7">
    <location>
        <begin position="611"/>
        <end position="622"/>
    </location>
</feature>
<accession>A0A388KEC6</accession>
<feature type="compositionally biased region" description="Basic and acidic residues" evidence="7">
    <location>
        <begin position="1"/>
        <end position="10"/>
    </location>
</feature>
<dbReference type="Pfam" id="PF10551">
    <property type="entry name" value="MULE"/>
    <property type="match status" value="1"/>
</dbReference>
<dbReference type="Pfam" id="PF03108">
    <property type="entry name" value="DBD_Tnp_Mut"/>
    <property type="match status" value="1"/>
</dbReference>
<feature type="domain" description="SWIM-type" evidence="9">
    <location>
        <begin position="1129"/>
        <end position="1161"/>
    </location>
</feature>
<dbReference type="CDD" id="cd07573">
    <property type="entry name" value="CPA"/>
    <property type="match status" value="1"/>
</dbReference>
<organism evidence="10 11">
    <name type="scientific">Chara braunii</name>
    <name type="common">Braun's stonewort</name>
    <dbReference type="NCBI Taxonomy" id="69332"/>
    <lineage>
        <taxon>Eukaryota</taxon>
        <taxon>Viridiplantae</taxon>
        <taxon>Streptophyta</taxon>
        <taxon>Charophyceae</taxon>
        <taxon>Charales</taxon>
        <taxon>Characeae</taxon>
        <taxon>Chara</taxon>
    </lineage>
</organism>
<dbReference type="SUPFAM" id="SSF56317">
    <property type="entry name" value="Carbon-nitrogen hydrolase"/>
    <property type="match status" value="1"/>
</dbReference>
<dbReference type="OrthoDB" id="412018at2759"/>
<feature type="region of interest" description="Disordered" evidence="7">
    <location>
        <begin position="551"/>
        <end position="574"/>
    </location>
</feature>
<dbReference type="EMBL" id="BFEA01000098">
    <property type="protein sequence ID" value="GBG68303.1"/>
    <property type="molecule type" value="Genomic_DNA"/>
</dbReference>
<evidence type="ECO:0000256" key="7">
    <source>
        <dbReference type="SAM" id="MobiDB-lite"/>
    </source>
</evidence>
<comment type="caution">
    <text evidence="10">The sequence shown here is derived from an EMBL/GenBank/DDBJ whole genome shotgun (WGS) entry which is preliminary data.</text>
</comment>
<dbReference type="SUPFAM" id="SSF52218">
    <property type="entry name" value="Flavoproteins"/>
    <property type="match status" value="1"/>
</dbReference>
<dbReference type="PANTHER" id="PTHR43674">
    <property type="entry name" value="NITRILASE C965.09-RELATED"/>
    <property type="match status" value="1"/>
</dbReference>
<evidence type="ECO:0000256" key="6">
    <source>
        <dbReference type="PROSITE-ProRule" id="PRU00325"/>
    </source>
</evidence>
<dbReference type="Pfam" id="PF00795">
    <property type="entry name" value="CN_hydrolase"/>
    <property type="match status" value="1"/>
</dbReference>
<evidence type="ECO:0000256" key="3">
    <source>
        <dbReference type="ARBA" id="ARBA00022801"/>
    </source>
</evidence>
<dbReference type="SMART" id="SM00575">
    <property type="entry name" value="ZnF_PMZ"/>
    <property type="match status" value="1"/>
</dbReference>
<evidence type="ECO:0000259" key="8">
    <source>
        <dbReference type="PROSITE" id="PS50263"/>
    </source>
</evidence>
<gene>
    <name evidence="10" type="ORF">CBR_g2849</name>
</gene>
<dbReference type="Proteomes" id="UP000265515">
    <property type="component" value="Unassembled WGS sequence"/>
</dbReference>
<dbReference type="PROSITE" id="PS50966">
    <property type="entry name" value="ZF_SWIM"/>
    <property type="match status" value="1"/>
</dbReference>
<feature type="compositionally biased region" description="Polar residues" evidence="7">
    <location>
        <begin position="554"/>
        <end position="568"/>
    </location>
</feature>
<feature type="domain" description="CN hydrolase" evidence="8">
    <location>
        <begin position="90"/>
        <end position="347"/>
    </location>
</feature>
<dbReference type="Pfam" id="PF04434">
    <property type="entry name" value="SWIM"/>
    <property type="match status" value="1"/>
</dbReference>
<dbReference type="GO" id="GO:0033388">
    <property type="term" value="P:putrescine biosynthetic process from arginine"/>
    <property type="evidence" value="ECO:0007669"/>
    <property type="project" value="TreeGrafter"/>
</dbReference>
<evidence type="ECO:0008006" key="12">
    <source>
        <dbReference type="Google" id="ProtNLM"/>
    </source>
</evidence>
<feature type="region of interest" description="Disordered" evidence="7">
    <location>
        <begin position="1270"/>
        <end position="1302"/>
    </location>
</feature>
<evidence type="ECO:0000313" key="10">
    <source>
        <dbReference type="EMBL" id="GBG68303.1"/>
    </source>
</evidence>
<dbReference type="PROSITE" id="PS50263">
    <property type="entry name" value="CN_HYDROLASE"/>
    <property type="match status" value="1"/>
</dbReference>
<sequence length="1302" mass="141807">MRSIAGDRRAGGARGGRAGGARRLMTMGRRRRVEKPRAPHCSPSSSHVHFPMARTKVFVVYYSMYGHVAKLAQQIKKGVDSVAGCEGHLFQVPETQSEAVLQKMHAPPKPAEIPVITPAKLAEADGIELFEWYYFCQAQREDFFALAKPRDGHPTIAKMQALAKELSVVLPVSFFERSNNAFYNSLVVIDADGTNLGIYRKSHIPDGPGYQEKFYFNPGDTGFKVFKTKYADIGVGICWDQWFPEAARVMVLKGAELLLYPTAIGSEPQDPTLDSREHWTRVMQGHAGANMIPLVASNRVGEEEIQTEHGKSFIKFYGKSFIAGPTGEIVQQANDSDEEVLVATFDLEKLRSQRASWGIFRDRRPDLYRPLLTLDGAMDRTANLAVLSLLAAMAQVNAAAPNTPAACLQQQSPASPAINAPAAFDPHAEPTVQVVENQLTDALRTLAQVGGHIHLLQQRLAKQWGGLPLPNTAASIATPASCAGQRATRALSHLPPVQPSLSDHVVSVTAYMQGGACMSPLVPCTTGAELGDGLPSQSPQRLDGQVVPTVCDIPSSSLQTPQGPSAQQPAEGHDGAGEFVLIPADVQQARLRAFANMLQGVPGQNQPSAHGKSDGGKNDAECAGRCTPLQSASGGREKRKAPMSPSSSCSSAADTDGDAESPPVMELVSSGDAALTSLFTITAGRWYNSIVELRAALRQTAVAMNFEYSVVRSSPQRFIARCRVPDCPWRIRAMAPRGGLRCVVQEVTEHSCSGSTSVKNRHAGKAWVADMFTAKLRHSPTYHAQDIVNDLVRSVGVHVTYKTALRARELALERMSGPPEKGYVNLPSYCRALKDQNPGSVAFVECVEGTDRFNRFFFAFGASLGGFRHCRPLIGLDAVLLSGRYPGVLLGATSIDSMDEPFPLACAVVNSEDRNNWAWFLKALRDALGQGGGPERTFTFISDRENGVVEGVTDIFLDAPHSFCMKHLIKRIKSRFKTKGLGTLMWKAYRAMTTILFDQVMDKLREQEPRVVPWLEESAPPCYWATAHFKGERFGHHTSKIAVSATNAFVGACSQSPTALCDSVCQIVGQWFQERRKQSEQMGGLVVPLVAERLAATRERAQTCVVEPLTTTSFKVCSNSTAEVRPVYQLVDLEHRTCTCGGWQTRGWPCKHAASAIMSQNGILEEWCSPYFTVECLKLTYEGAVHVMPTVQELGPQKGEPNIGPPLTKRQKGRPKVRRIRDVAELYKRGQRCSHCKKAGHNRATCKESPSKVAAQAAATAAAVARALRGSAQGATEGATAKGRHDRRVPRLAVRAQRRSQT</sequence>
<dbReference type="Gene3D" id="3.40.50.360">
    <property type="match status" value="1"/>
</dbReference>
<dbReference type="PANTHER" id="PTHR43674:SF2">
    <property type="entry name" value="BETA-UREIDOPROPIONASE"/>
    <property type="match status" value="1"/>
</dbReference>
<reference evidence="10 11" key="1">
    <citation type="journal article" date="2018" name="Cell">
        <title>The Chara Genome: Secondary Complexity and Implications for Plant Terrestrialization.</title>
        <authorList>
            <person name="Nishiyama T."/>
            <person name="Sakayama H."/>
            <person name="Vries J.D."/>
            <person name="Buschmann H."/>
            <person name="Saint-Marcoux D."/>
            <person name="Ullrich K.K."/>
            <person name="Haas F.B."/>
            <person name="Vanderstraeten L."/>
            <person name="Becker D."/>
            <person name="Lang D."/>
            <person name="Vosolsobe S."/>
            <person name="Rombauts S."/>
            <person name="Wilhelmsson P.K.I."/>
            <person name="Janitza P."/>
            <person name="Kern R."/>
            <person name="Heyl A."/>
            <person name="Rumpler F."/>
            <person name="Villalobos L.I.A.C."/>
            <person name="Clay J.M."/>
            <person name="Skokan R."/>
            <person name="Toyoda A."/>
            <person name="Suzuki Y."/>
            <person name="Kagoshima H."/>
            <person name="Schijlen E."/>
            <person name="Tajeshwar N."/>
            <person name="Catarino B."/>
            <person name="Hetherington A.J."/>
            <person name="Saltykova A."/>
            <person name="Bonnot C."/>
            <person name="Breuninger H."/>
            <person name="Symeonidi A."/>
            <person name="Radhakrishnan G.V."/>
            <person name="Van Nieuwerburgh F."/>
            <person name="Deforce D."/>
            <person name="Chang C."/>
            <person name="Karol K.G."/>
            <person name="Hedrich R."/>
            <person name="Ulvskov P."/>
            <person name="Glockner G."/>
            <person name="Delwiche C.F."/>
            <person name="Petrasek J."/>
            <person name="Van de Peer Y."/>
            <person name="Friml J."/>
            <person name="Beilby M."/>
            <person name="Dolan L."/>
            <person name="Kohara Y."/>
            <person name="Sugano S."/>
            <person name="Fujiyama A."/>
            <person name="Delaux P.-M."/>
            <person name="Quint M."/>
            <person name="TheiBen G."/>
            <person name="Hagemann M."/>
            <person name="Harholt J."/>
            <person name="Dunand C."/>
            <person name="Zachgo S."/>
            <person name="Langdale J."/>
            <person name="Maumus F."/>
            <person name="Straeten D.V.D."/>
            <person name="Gould S.B."/>
            <person name="Rensing S.A."/>
        </authorList>
    </citation>
    <scope>NUCLEOTIDE SEQUENCE [LARGE SCALE GENOMIC DNA]</scope>
    <source>
        <strain evidence="10 11">S276</strain>
    </source>
</reference>
<proteinExistence type="inferred from homology"/>
<dbReference type="InterPro" id="IPR029039">
    <property type="entry name" value="Flavoprotein-like_sf"/>
</dbReference>
<protein>
    <recommendedName>
        <fullName evidence="12">SWIM-type domain-containing protein</fullName>
    </recommendedName>
</protein>
<feature type="region of interest" description="Disordered" evidence="7">
    <location>
        <begin position="600"/>
        <end position="665"/>
    </location>
</feature>
<evidence type="ECO:0000259" key="9">
    <source>
        <dbReference type="PROSITE" id="PS50966"/>
    </source>
</evidence>
<keyword evidence="2 6" id="KW-0863">Zinc-finger</keyword>
<keyword evidence="11" id="KW-1185">Reference proteome</keyword>
<dbReference type="GO" id="GO:0050126">
    <property type="term" value="F:N-carbamoylputrescine amidase activity"/>
    <property type="evidence" value="ECO:0007669"/>
    <property type="project" value="InterPro"/>
</dbReference>
<evidence type="ECO:0000256" key="1">
    <source>
        <dbReference type="ARBA" id="ARBA00022723"/>
    </source>
</evidence>
<evidence type="ECO:0000256" key="5">
    <source>
        <dbReference type="ARBA" id="ARBA00034122"/>
    </source>
</evidence>
<keyword evidence="1" id="KW-0479">Metal-binding</keyword>
<dbReference type="Gramene" id="GBG68303">
    <property type="protein sequence ID" value="GBG68303"/>
    <property type="gene ID" value="CBR_g2849"/>
</dbReference>
<dbReference type="InterPro" id="IPR003010">
    <property type="entry name" value="C-N_Hydrolase"/>
</dbReference>
<dbReference type="InterPro" id="IPR004332">
    <property type="entry name" value="Transposase_MuDR"/>
</dbReference>
<keyword evidence="4" id="KW-0862">Zinc</keyword>
<dbReference type="STRING" id="69332.A0A388KEC6"/>
<evidence type="ECO:0000256" key="4">
    <source>
        <dbReference type="ARBA" id="ARBA00022833"/>
    </source>
</evidence>
<dbReference type="InterPro" id="IPR018289">
    <property type="entry name" value="MULE_transposase_dom"/>
</dbReference>
<feature type="compositionally biased region" description="Basic residues" evidence="7">
    <location>
        <begin position="1282"/>
        <end position="1302"/>
    </location>
</feature>
<name>A0A388KEC6_CHABU</name>
<dbReference type="GO" id="GO:0008270">
    <property type="term" value="F:zinc ion binding"/>
    <property type="evidence" value="ECO:0007669"/>
    <property type="project" value="UniProtKB-KW"/>
</dbReference>
<dbReference type="InterPro" id="IPR050345">
    <property type="entry name" value="Aliph_Amidase/BUP"/>
</dbReference>
<comment type="similarity">
    <text evidence="5">Belongs to the carbon-nitrogen hydrolase superfamily.</text>
</comment>
<evidence type="ECO:0000313" key="11">
    <source>
        <dbReference type="Proteomes" id="UP000265515"/>
    </source>
</evidence>
<dbReference type="InterPro" id="IPR006564">
    <property type="entry name" value="Znf_PMZ"/>
</dbReference>
<dbReference type="InterPro" id="IPR036526">
    <property type="entry name" value="C-N_Hydrolase_sf"/>
</dbReference>
<dbReference type="InterPro" id="IPR007527">
    <property type="entry name" value="Znf_SWIM"/>
</dbReference>
<dbReference type="Gene3D" id="3.60.110.10">
    <property type="entry name" value="Carbon-nitrogen hydrolase"/>
    <property type="match status" value="1"/>
</dbReference>
<dbReference type="NCBIfam" id="TIGR03381">
    <property type="entry name" value="agmatine_aguB"/>
    <property type="match status" value="1"/>
</dbReference>